<evidence type="ECO:0000313" key="1">
    <source>
        <dbReference type="EMBL" id="ETK04673.1"/>
    </source>
</evidence>
<gene>
    <name evidence="1" type="ORF">T229_07695</name>
</gene>
<organism evidence="1 2">
    <name type="scientific">Tannerella sp. oral taxon BU063 isolate Cell 5</name>
    <dbReference type="NCBI Taxonomy" id="1410950"/>
    <lineage>
        <taxon>Bacteria</taxon>
        <taxon>Pseudomonadati</taxon>
        <taxon>Bacteroidota</taxon>
        <taxon>Bacteroidia</taxon>
        <taxon>Bacteroidales</taxon>
        <taxon>Tannerellaceae</taxon>
        <taxon>Tannerella</taxon>
    </lineage>
</organism>
<dbReference type="AlphaFoldDB" id="W2CCB3"/>
<reference evidence="1 2" key="1">
    <citation type="submission" date="2013-11" db="EMBL/GenBank/DDBJ databases">
        <title>Single cell genomics of uncultured Tannerella BU063 (oral taxon 286).</title>
        <authorList>
            <person name="Beall C.J."/>
            <person name="Campbell A.G."/>
            <person name="Griffen A.L."/>
            <person name="Podar M."/>
            <person name="Leys E.J."/>
        </authorList>
    </citation>
    <scope>NUCLEOTIDE SEQUENCE [LARGE SCALE GENOMIC DNA]</scope>
    <source>
        <strain evidence="1">Cell 5</strain>
    </source>
</reference>
<dbReference type="EMBL" id="AYYC01000621">
    <property type="protein sequence ID" value="ETK04673.1"/>
    <property type="molecule type" value="Genomic_DNA"/>
</dbReference>
<dbReference type="Proteomes" id="UP000018872">
    <property type="component" value="Unassembled WGS sequence"/>
</dbReference>
<accession>W2CCB3</accession>
<comment type="caution">
    <text evidence="1">The sequence shown here is derived from an EMBL/GenBank/DDBJ whole genome shotgun (WGS) entry which is preliminary data.</text>
</comment>
<evidence type="ECO:0000313" key="2">
    <source>
        <dbReference type="Proteomes" id="UP000018872"/>
    </source>
</evidence>
<protein>
    <submittedName>
        <fullName evidence="1">Uncharacterized protein</fullName>
    </submittedName>
</protein>
<proteinExistence type="predicted"/>
<sequence>METEPMTFNMLQHAQTFHAYSIFWQVDLLRRIICLSIQQIMVDENSEWMYI</sequence>
<name>W2CCB3_9BACT</name>